<proteinExistence type="predicted"/>
<reference evidence="4" key="2">
    <citation type="submission" date="2021-04" db="EMBL/GenBank/DDBJ databases">
        <authorList>
            <person name="Gilroy R."/>
        </authorList>
    </citation>
    <scope>NUCLEOTIDE SEQUENCE</scope>
    <source>
        <strain evidence="4">5134</strain>
    </source>
</reference>
<organism evidence="4 5">
    <name type="scientific">Candidatus Alistipes intestinigallinarum</name>
    <dbReference type="NCBI Taxonomy" id="2838440"/>
    <lineage>
        <taxon>Bacteria</taxon>
        <taxon>Pseudomonadati</taxon>
        <taxon>Bacteroidota</taxon>
        <taxon>Bacteroidia</taxon>
        <taxon>Bacteroidales</taxon>
        <taxon>Rikenellaceae</taxon>
        <taxon>Alistipes</taxon>
    </lineage>
</organism>
<evidence type="ECO:0000313" key="4">
    <source>
        <dbReference type="EMBL" id="HIY68734.1"/>
    </source>
</evidence>
<dbReference type="InterPro" id="IPR036709">
    <property type="entry name" value="Autotransporte_beta_dom_sf"/>
</dbReference>
<sequence>MKKLLCCALLAIASCTIVSAQNKGEMYVGGILGVSTTSVSTEGVSTSVTNFGIAPEFACFVADRFRVGGSLAYNLASSDGQKTHTLTLGPSIAYYVRLGEHFYYTPELSLGFAYASTEGISGCGFAAGLALGALEFRPAPHWGVSLNLVSLQYATISYSDLNISSNATEFQLGISPTVGIKFYF</sequence>
<reference evidence="4" key="1">
    <citation type="journal article" date="2021" name="PeerJ">
        <title>Extensive microbial diversity within the chicken gut microbiome revealed by metagenomics and culture.</title>
        <authorList>
            <person name="Gilroy R."/>
            <person name="Ravi A."/>
            <person name="Getino M."/>
            <person name="Pursley I."/>
            <person name="Horton D.L."/>
            <person name="Alikhan N.F."/>
            <person name="Baker D."/>
            <person name="Gharbi K."/>
            <person name="Hall N."/>
            <person name="Watson M."/>
            <person name="Adriaenssens E.M."/>
            <person name="Foster-Nyarko E."/>
            <person name="Jarju S."/>
            <person name="Secka A."/>
            <person name="Antonio M."/>
            <person name="Oren A."/>
            <person name="Chaudhuri R.R."/>
            <person name="La Ragione R."/>
            <person name="Hildebrand F."/>
            <person name="Pallen M.J."/>
        </authorList>
    </citation>
    <scope>NUCLEOTIDE SEQUENCE</scope>
    <source>
        <strain evidence="4">5134</strain>
    </source>
</reference>
<name>A0A9D2CC97_9BACT</name>
<feature type="domain" description="Outer membrane protein beta-barrel" evidence="3">
    <location>
        <begin position="8"/>
        <end position="173"/>
    </location>
</feature>
<feature type="signal peptide" evidence="2">
    <location>
        <begin position="1"/>
        <end position="20"/>
    </location>
</feature>
<evidence type="ECO:0000313" key="5">
    <source>
        <dbReference type="Proteomes" id="UP000886844"/>
    </source>
</evidence>
<dbReference type="Proteomes" id="UP000886844">
    <property type="component" value="Unassembled WGS sequence"/>
</dbReference>
<dbReference type="InterPro" id="IPR027385">
    <property type="entry name" value="Beta-barrel_OMP"/>
</dbReference>
<dbReference type="Pfam" id="PF13505">
    <property type="entry name" value="OMP_b-brl"/>
    <property type="match status" value="1"/>
</dbReference>
<dbReference type="EMBL" id="DXDA01000041">
    <property type="protein sequence ID" value="HIY68734.1"/>
    <property type="molecule type" value="Genomic_DNA"/>
</dbReference>
<evidence type="ECO:0000256" key="2">
    <source>
        <dbReference type="SAM" id="SignalP"/>
    </source>
</evidence>
<dbReference type="SUPFAM" id="SSF103515">
    <property type="entry name" value="Autotransporter"/>
    <property type="match status" value="1"/>
</dbReference>
<comment type="caution">
    <text evidence="4">The sequence shown here is derived from an EMBL/GenBank/DDBJ whole genome shotgun (WGS) entry which is preliminary data.</text>
</comment>
<evidence type="ECO:0000256" key="1">
    <source>
        <dbReference type="ARBA" id="ARBA00022729"/>
    </source>
</evidence>
<feature type="chain" id="PRO_5038701879" evidence="2">
    <location>
        <begin position="21"/>
        <end position="184"/>
    </location>
</feature>
<keyword evidence="1 2" id="KW-0732">Signal</keyword>
<gene>
    <name evidence="4" type="ORF">H9828_04900</name>
</gene>
<protein>
    <submittedName>
        <fullName evidence="4">Outer membrane beta-barrel protein</fullName>
    </submittedName>
</protein>
<accession>A0A9D2CC97</accession>
<dbReference type="AlphaFoldDB" id="A0A9D2CC97"/>
<dbReference type="PROSITE" id="PS51257">
    <property type="entry name" value="PROKAR_LIPOPROTEIN"/>
    <property type="match status" value="1"/>
</dbReference>
<evidence type="ECO:0000259" key="3">
    <source>
        <dbReference type="Pfam" id="PF13505"/>
    </source>
</evidence>